<dbReference type="InParanoid" id="A0A0L0H8F3"/>
<dbReference type="Proteomes" id="UP000053201">
    <property type="component" value="Unassembled WGS sequence"/>
</dbReference>
<protein>
    <recommendedName>
        <fullName evidence="3">Impact N-terminal domain-containing protein</fullName>
    </recommendedName>
</protein>
<dbReference type="RefSeq" id="XP_016605008.1">
    <property type="nucleotide sequence ID" value="XM_016755944.1"/>
</dbReference>
<dbReference type="PANTHER" id="PTHR16301">
    <property type="entry name" value="IMPACT-RELATED"/>
    <property type="match status" value="1"/>
</dbReference>
<dbReference type="InterPro" id="IPR020568">
    <property type="entry name" value="Ribosomal_Su5_D2-typ_SF"/>
</dbReference>
<dbReference type="AlphaFoldDB" id="A0A0L0H8F3"/>
<name>A0A0L0H8F3_SPIPD</name>
<keyword evidence="5" id="KW-1185">Reference proteome</keyword>
<dbReference type="STRING" id="645134.A0A0L0H8F3"/>
<dbReference type="OMA" id="THRIAAW"/>
<evidence type="ECO:0000313" key="4">
    <source>
        <dbReference type="EMBL" id="KNC96968.1"/>
    </source>
</evidence>
<dbReference type="EMBL" id="KQ257466">
    <property type="protein sequence ID" value="KNC96968.1"/>
    <property type="molecule type" value="Genomic_DNA"/>
</dbReference>
<feature type="domain" description="Impact N-terminal" evidence="3">
    <location>
        <begin position="45"/>
        <end position="162"/>
    </location>
</feature>
<comment type="similarity">
    <text evidence="1">Belongs to the IMPACT family.</text>
</comment>
<evidence type="ECO:0000259" key="3">
    <source>
        <dbReference type="Pfam" id="PF01205"/>
    </source>
</evidence>
<dbReference type="Pfam" id="PF01205">
    <property type="entry name" value="Impact_N"/>
    <property type="match status" value="1"/>
</dbReference>
<dbReference type="eggNOG" id="KOG3299">
    <property type="taxonomic scope" value="Eukaryota"/>
</dbReference>
<reference evidence="4 5" key="1">
    <citation type="submission" date="2009-08" db="EMBL/GenBank/DDBJ databases">
        <title>The Genome Sequence of Spizellomyces punctatus strain DAOM BR117.</title>
        <authorList>
            <consortium name="The Broad Institute Genome Sequencing Platform"/>
            <person name="Russ C."/>
            <person name="Cuomo C."/>
            <person name="Shea T."/>
            <person name="Young S.K."/>
            <person name="Zeng Q."/>
            <person name="Koehrsen M."/>
            <person name="Haas B."/>
            <person name="Borodovsky M."/>
            <person name="Guigo R."/>
            <person name="Alvarado L."/>
            <person name="Berlin A."/>
            <person name="Bochicchio J."/>
            <person name="Borenstein D."/>
            <person name="Chapman S."/>
            <person name="Chen Z."/>
            <person name="Engels R."/>
            <person name="Freedman E."/>
            <person name="Gellesch M."/>
            <person name="Goldberg J."/>
            <person name="Griggs A."/>
            <person name="Gujja S."/>
            <person name="Heiman D."/>
            <person name="Hepburn T."/>
            <person name="Howarth C."/>
            <person name="Jen D."/>
            <person name="Larson L."/>
            <person name="Lewis B."/>
            <person name="Mehta T."/>
            <person name="Park D."/>
            <person name="Pearson M."/>
            <person name="Roberts A."/>
            <person name="Saif S."/>
            <person name="Shenoy N."/>
            <person name="Sisk P."/>
            <person name="Stolte C."/>
            <person name="Sykes S."/>
            <person name="Thomson T."/>
            <person name="Walk T."/>
            <person name="White J."/>
            <person name="Yandava C."/>
            <person name="Burger G."/>
            <person name="Gray M.W."/>
            <person name="Holland P.W.H."/>
            <person name="King N."/>
            <person name="Lang F.B.F."/>
            <person name="Roger A.J."/>
            <person name="Ruiz-Trillo I."/>
            <person name="Lander E."/>
            <person name="Nusbaum C."/>
        </authorList>
    </citation>
    <scope>NUCLEOTIDE SEQUENCE [LARGE SCALE GENOMIC DNA]</scope>
    <source>
        <strain evidence="4 5">DAOM BR117</strain>
    </source>
</reference>
<dbReference type="GO" id="GO:0005737">
    <property type="term" value="C:cytoplasm"/>
    <property type="evidence" value="ECO:0007669"/>
    <property type="project" value="TreeGrafter"/>
</dbReference>
<gene>
    <name evidence="4" type="ORF">SPPG_07788</name>
</gene>
<dbReference type="GeneID" id="27690981"/>
<dbReference type="InterPro" id="IPR023582">
    <property type="entry name" value="Impact"/>
</dbReference>
<dbReference type="SUPFAM" id="SSF54211">
    <property type="entry name" value="Ribosomal protein S5 domain 2-like"/>
    <property type="match status" value="1"/>
</dbReference>
<sequence length="281" mass="30646">MKRSLPDSHSSPQDDKRPRTSHDALPATNTNPPPTIFVSSSISDRKSTFVAHAAEVRSPQDLSRLTQTITSSKATQNASHNIRAWRYLSLKPGKTGLEGPDDFGVVSGYDDDGEKWAGSKIAKILEQFQVVDVVVIVSRWYGGVLLGSARFRHIEQVTKEVLELGGWIGRPRQVSPSPAQPVVTATGMTLEKAEKLLRAKDSTVDHLRQRLESAGSGPLTANPSLPSPTKGYSGLTLEKAERLIKARDSTIAHLRQRLLEQEIANADSTGSELNTIKHTSL</sequence>
<evidence type="ECO:0000256" key="1">
    <source>
        <dbReference type="ARBA" id="ARBA00007665"/>
    </source>
</evidence>
<dbReference type="PANTHER" id="PTHR16301:SF25">
    <property type="entry name" value="PROTEIN IMPACT"/>
    <property type="match status" value="1"/>
</dbReference>
<dbReference type="VEuPathDB" id="FungiDB:SPPG_07788"/>
<dbReference type="Gene3D" id="3.30.230.30">
    <property type="entry name" value="Impact, N-terminal domain"/>
    <property type="match status" value="1"/>
</dbReference>
<accession>A0A0L0H8F3</accession>
<dbReference type="OrthoDB" id="69641at2759"/>
<dbReference type="GO" id="GO:0140469">
    <property type="term" value="P:GCN2-mediated signaling"/>
    <property type="evidence" value="ECO:0007669"/>
    <property type="project" value="TreeGrafter"/>
</dbReference>
<dbReference type="InterPro" id="IPR036956">
    <property type="entry name" value="Impact_N_sf"/>
</dbReference>
<evidence type="ECO:0000313" key="5">
    <source>
        <dbReference type="Proteomes" id="UP000053201"/>
    </source>
</evidence>
<evidence type="ECO:0000256" key="2">
    <source>
        <dbReference type="SAM" id="MobiDB-lite"/>
    </source>
</evidence>
<feature type="compositionally biased region" description="Basic and acidic residues" evidence="2">
    <location>
        <begin position="1"/>
        <end position="22"/>
    </location>
</feature>
<dbReference type="GO" id="GO:0006446">
    <property type="term" value="P:regulation of translational initiation"/>
    <property type="evidence" value="ECO:0007669"/>
    <property type="project" value="TreeGrafter"/>
</dbReference>
<organism evidence="4 5">
    <name type="scientific">Spizellomyces punctatus (strain DAOM BR117)</name>
    <dbReference type="NCBI Taxonomy" id="645134"/>
    <lineage>
        <taxon>Eukaryota</taxon>
        <taxon>Fungi</taxon>
        <taxon>Fungi incertae sedis</taxon>
        <taxon>Chytridiomycota</taxon>
        <taxon>Chytridiomycota incertae sedis</taxon>
        <taxon>Chytridiomycetes</taxon>
        <taxon>Spizellomycetales</taxon>
        <taxon>Spizellomycetaceae</taxon>
        <taxon>Spizellomyces</taxon>
    </lineage>
</organism>
<proteinExistence type="inferred from homology"/>
<feature type="region of interest" description="Disordered" evidence="2">
    <location>
        <begin position="1"/>
        <end position="39"/>
    </location>
</feature>
<feature type="region of interest" description="Disordered" evidence="2">
    <location>
        <begin position="211"/>
        <end position="232"/>
    </location>
</feature>
<dbReference type="InterPro" id="IPR001498">
    <property type="entry name" value="Impact_N"/>
</dbReference>